<feature type="region of interest" description="Disordered" evidence="1">
    <location>
        <begin position="82"/>
        <end position="101"/>
    </location>
</feature>
<keyword evidence="2" id="KW-0812">Transmembrane</keyword>
<feature type="region of interest" description="Disordered" evidence="1">
    <location>
        <begin position="229"/>
        <end position="260"/>
    </location>
</feature>
<evidence type="ECO:0000256" key="2">
    <source>
        <dbReference type="SAM" id="Phobius"/>
    </source>
</evidence>
<feature type="compositionally biased region" description="Polar residues" evidence="1">
    <location>
        <begin position="241"/>
        <end position="252"/>
    </location>
</feature>
<evidence type="ECO:0000313" key="4">
    <source>
        <dbReference type="Proteomes" id="UP000191039"/>
    </source>
</evidence>
<feature type="region of interest" description="Disordered" evidence="1">
    <location>
        <begin position="1"/>
        <end position="47"/>
    </location>
</feature>
<feature type="compositionally biased region" description="Pro residues" evidence="1">
    <location>
        <begin position="1"/>
        <end position="18"/>
    </location>
</feature>
<proteinExistence type="predicted"/>
<accession>A0A1T3W4E4</accession>
<gene>
    <name evidence="3" type="ORF">BV510_22565</name>
</gene>
<keyword evidence="2" id="KW-1133">Transmembrane helix</keyword>
<comment type="caution">
    <text evidence="3">The sequence shown here is derived from an EMBL/GenBank/DDBJ whole genome shotgun (WGS) entry which is preliminary data.</text>
</comment>
<evidence type="ECO:0000313" key="3">
    <source>
        <dbReference type="EMBL" id="OPE49238.1"/>
    </source>
</evidence>
<sequence length="378" mass="40380">MTNPPPPGNWGPPQPGPQQPYGQGQPPYGPPGQWPQQPGWGPPPPPPKNNSLKWLLIGVAVLLVIAITVGATLLFTRDGGGDPPTATGNTPAAGDIASANDTGPVSIITEDPTCEPWRPIISTLAKQERQGWEARPYDVPASAWTPDQRRMFEAVADAMRQAADQTVALAKLTPHRVMRELYEQSIAYWRAYADSIPRYIERDNFLAGVATDTSGALVAICDAIAQGSAGSRGPLVETSEARQNSSSLGTPDSPQPFMEASGNPVCAEWKRISDNFDRDGEPWRDADPNIPASEWDAQRRTIMYDVVPVMKALAKDLSVLGTKSDNPVLADFSDLAAQYWLAFAAAIPSYTAADSHLSAVAAYSTYAVFNACAAAIGG</sequence>
<keyword evidence="2" id="KW-0472">Membrane</keyword>
<dbReference type="AlphaFoldDB" id="A0A1T3W4E4"/>
<name>A0A1T3W4E4_9MYCO</name>
<protein>
    <submittedName>
        <fullName evidence="3">Uncharacterized protein</fullName>
    </submittedName>
</protein>
<dbReference type="Proteomes" id="UP000191039">
    <property type="component" value="Unassembled WGS sequence"/>
</dbReference>
<reference evidence="3 4" key="1">
    <citation type="submission" date="2016-09" db="EMBL/GenBank/DDBJ databases">
        <title>genome sequences of unsequenced Mycobacteria.</title>
        <authorList>
            <person name="Greninger A.L."/>
            <person name="Jerome K.R."/>
            <person name="Mcnair B."/>
            <person name="Wallis C."/>
            <person name="Fang F."/>
        </authorList>
    </citation>
    <scope>NUCLEOTIDE SEQUENCE [LARGE SCALE GENOMIC DNA]</scope>
    <source>
        <strain evidence="3 4">BM1</strain>
    </source>
</reference>
<evidence type="ECO:0000256" key="1">
    <source>
        <dbReference type="SAM" id="MobiDB-lite"/>
    </source>
</evidence>
<organism evidence="3 4">
    <name type="scientific">Mycolicibacterium diernhoferi</name>
    <dbReference type="NCBI Taxonomy" id="1801"/>
    <lineage>
        <taxon>Bacteria</taxon>
        <taxon>Bacillati</taxon>
        <taxon>Actinomycetota</taxon>
        <taxon>Actinomycetes</taxon>
        <taxon>Mycobacteriales</taxon>
        <taxon>Mycobacteriaceae</taxon>
        <taxon>Mycolicibacterium</taxon>
    </lineage>
</organism>
<dbReference type="EMBL" id="MIJD01000296">
    <property type="protein sequence ID" value="OPE49238.1"/>
    <property type="molecule type" value="Genomic_DNA"/>
</dbReference>
<feature type="transmembrane region" description="Helical" evidence="2">
    <location>
        <begin position="54"/>
        <end position="75"/>
    </location>
</feature>